<proteinExistence type="inferred from homology"/>
<dbReference type="InterPro" id="IPR032631">
    <property type="entry name" value="P-type_ATPase_N"/>
</dbReference>
<dbReference type="SUPFAM" id="SSF81665">
    <property type="entry name" value="Calcium ATPase, transmembrane domain M"/>
    <property type="match status" value="1"/>
</dbReference>
<dbReference type="Pfam" id="PF13246">
    <property type="entry name" value="Cation_ATPase"/>
    <property type="match status" value="1"/>
</dbReference>
<dbReference type="SFLD" id="SFLDG00002">
    <property type="entry name" value="C1.7:_P-type_atpase_like"/>
    <property type="match status" value="1"/>
</dbReference>
<organism evidence="18 19">
    <name type="scientific">Tritrichomonas foetus</name>
    <dbReference type="NCBI Taxonomy" id="1144522"/>
    <lineage>
        <taxon>Eukaryota</taxon>
        <taxon>Metamonada</taxon>
        <taxon>Parabasalia</taxon>
        <taxon>Tritrichomonadida</taxon>
        <taxon>Tritrichomonadidae</taxon>
        <taxon>Tritrichomonas</taxon>
    </lineage>
</organism>
<evidence type="ECO:0000256" key="13">
    <source>
        <dbReference type="PIRSR" id="PIRSR606539-2"/>
    </source>
</evidence>
<feature type="binding site" evidence="13">
    <location>
        <position position="768"/>
    </location>
    <ligand>
        <name>ATP</name>
        <dbReference type="ChEBI" id="CHEBI:30616"/>
    </ligand>
</feature>
<evidence type="ECO:0000256" key="11">
    <source>
        <dbReference type="ARBA" id="ARBA00034036"/>
    </source>
</evidence>
<comment type="subcellular location">
    <subcellularLocation>
        <location evidence="1 15">Membrane</location>
        <topology evidence="1 15">Multi-pass membrane protein</topology>
    </subcellularLocation>
</comment>
<feature type="domain" description="P-type ATPase N-terminal" evidence="16">
    <location>
        <begin position="20"/>
        <end position="81"/>
    </location>
</feature>
<keyword evidence="3 15" id="KW-0812">Transmembrane</keyword>
<comment type="catalytic activity">
    <reaction evidence="11 15">
        <text>ATP + H2O + phospholipidSide 1 = ADP + phosphate + phospholipidSide 2.</text>
        <dbReference type="EC" id="7.6.2.1"/>
    </reaction>
</comment>
<dbReference type="EC" id="7.6.2.1" evidence="15"/>
<dbReference type="InterPro" id="IPR023298">
    <property type="entry name" value="ATPase_P-typ_TM_dom_sf"/>
</dbReference>
<accession>A0A1J4K5Y0</accession>
<dbReference type="RefSeq" id="XP_068358276.1">
    <property type="nucleotide sequence ID" value="XM_068505440.1"/>
</dbReference>
<dbReference type="InterPro" id="IPR044492">
    <property type="entry name" value="P_typ_ATPase_HD_dom"/>
</dbReference>
<evidence type="ECO:0000259" key="17">
    <source>
        <dbReference type="Pfam" id="PF16212"/>
    </source>
</evidence>
<dbReference type="NCBIfam" id="TIGR01652">
    <property type="entry name" value="ATPase-Plipid"/>
    <property type="match status" value="1"/>
</dbReference>
<dbReference type="AlphaFoldDB" id="A0A1J4K5Y0"/>
<evidence type="ECO:0000256" key="4">
    <source>
        <dbReference type="ARBA" id="ARBA00022723"/>
    </source>
</evidence>
<dbReference type="Gene3D" id="3.40.50.1000">
    <property type="entry name" value="HAD superfamily/HAD-like"/>
    <property type="match status" value="2"/>
</dbReference>
<feature type="binding site" evidence="14">
    <location>
        <position position="797"/>
    </location>
    <ligand>
        <name>Mg(2+)</name>
        <dbReference type="ChEBI" id="CHEBI:18420"/>
    </ligand>
</feature>
<dbReference type="SFLD" id="SFLDF00027">
    <property type="entry name" value="p-type_atpase"/>
    <property type="match status" value="1"/>
</dbReference>
<reference evidence="18" key="1">
    <citation type="submission" date="2016-10" db="EMBL/GenBank/DDBJ databases">
        <authorList>
            <person name="Benchimol M."/>
            <person name="Almeida L.G."/>
            <person name="Vasconcelos A.T."/>
            <person name="Perreira-Neves A."/>
            <person name="Rosa I.A."/>
            <person name="Tasca T."/>
            <person name="Bogo M.R."/>
            <person name="de Souza W."/>
        </authorList>
    </citation>
    <scope>NUCLEOTIDE SEQUENCE [LARGE SCALE GENOMIC DNA]</scope>
    <source>
        <strain evidence="18">K</strain>
    </source>
</reference>
<dbReference type="Pfam" id="PF16209">
    <property type="entry name" value="PhoLip_ATPase_N"/>
    <property type="match status" value="1"/>
</dbReference>
<feature type="binding site" evidence="14">
    <location>
        <position position="793"/>
    </location>
    <ligand>
        <name>Mg(2+)</name>
        <dbReference type="ChEBI" id="CHEBI:18420"/>
    </ligand>
</feature>
<dbReference type="SFLD" id="SFLDS00003">
    <property type="entry name" value="Haloacid_Dehalogenase"/>
    <property type="match status" value="1"/>
</dbReference>
<dbReference type="OrthoDB" id="377733at2759"/>
<evidence type="ECO:0000256" key="3">
    <source>
        <dbReference type="ARBA" id="ARBA00022692"/>
    </source>
</evidence>
<feature type="binding site" evidence="13">
    <location>
        <position position="664"/>
    </location>
    <ligand>
        <name>ATP</name>
        <dbReference type="ChEBI" id="CHEBI:30616"/>
    </ligand>
</feature>
<dbReference type="Gene3D" id="2.70.150.10">
    <property type="entry name" value="Calcium-transporting ATPase, cytoplasmic transduction domain A"/>
    <property type="match status" value="1"/>
</dbReference>
<keyword evidence="10 15" id="KW-0472">Membrane</keyword>
<evidence type="ECO:0000256" key="1">
    <source>
        <dbReference type="ARBA" id="ARBA00004141"/>
    </source>
</evidence>
<feature type="transmembrane region" description="Helical" evidence="15">
    <location>
        <begin position="997"/>
        <end position="1023"/>
    </location>
</feature>
<dbReference type="PANTHER" id="PTHR24092">
    <property type="entry name" value="PROBABLE PHOSPHOLIPID-TRANSPORTING ATPASE"/>
    <property type="match status" value="1"/>
</dbReference>
<evidence type="ECO:0000256" key="8">
    <source>
        <dbReference type="ARBA" id="ARBA00022967"/>
    </source>
</evidence>
<evidence type="ECO:0000313" key="18">
    <source>
        <dbReference type="EMBL" id="OHT05140.1"/>
    </source>
</evidence>
<comment type="similarity">
    <text evidence="2 15">Belongs to the cation transport ATPase (P-type) (TC 3.A.3) family. Type IV subfamily.</text>
</comment>
<feature type="transmembrane region" description="Helical" evidence="15">
    <location>
        <begin position="849"/>
        <end position="871"/>
    </location>
</feature>
<feature type="binding site" evidence="14">
    <location>
        <position position="415"/>
    </location>
    <ligand>
        <name>Mg(2+)</name>
        <dbReference type="ChEBI" id="CHEBI:18420"/>
    </ligand>
</feature>
<dbReference type="SUPFAM" id="SSF56784">
    <property type="entry name" value="HAD-like"/>
    <property type="match status" value="1"/>
</dbReference>
<keyword evidence="19" id="KW-1185">Reference proteome</keyword>
<dbReference type="SUPFAM" id="SSF81653">
    <property type="entry name" value="Calcium ATPase, transduction domain A"/>
    <property type="match status" value="1"/>
</dbReference>
<gene>
    <name evidence="18" type="primary">ALA2</name>
    <name evidence="18" type="ORF">TRFO_27272</name>
</gene>
<feature type="binding site" evidence="14">
    <location>
        <position position="413"/>
    </location>
    <ligand>
        <name>Mg(2+)</name>
        <dbReference type="ChEBI" id="CHEBI:18420"/>
    </ligand>
</feature>
<dbReference type="PROSITE" id="PS00154">
    <property type="entry name" value="ATPASE_E1_E2"/>
    <property type="match status" value="1"/>
</dbReference>
<dbReference type="GO" id="GO:0045332">
    <property type="term" value="P:phospholipid translocation"/>
    <property type="evidence" value="ECO:0007669"/>
    <property type="project" value="TreeGrafter"/>
</dbReference>
<name>A0A1J4K5Y0_9EUKA</name>
<feature type="transmembrane region" description="Helical" evidence="15">
    <location>
        <begin position="283"/>
        <end position="302"/>
    </location>
</feature>
<dbReference type="Gene3D" id="1.20.1110.10">
    <property type="entry name" value="Calcium-transporting ATPase, transmembrane domain"/>
    <property type="match status" value="1"/>
</dbReference>
<keyword evidence="7 14" id="KW-0460">Magnesium</keyword>
<dbReference type="InterPro" id="IPR023299">
    <property type="entry name" value="ATPase_P-typ_cyto_dom_N"/>
</dbReference>
<dbReference type="GeneID" id="94840144"/>
<feature type="binding site" evidence="13">
    <location>
        <position position="662"/>
    </location>
    <ligand>
        <name>ATP</name>
        <dbReference type="ChEBI" id="CHEBI:30616"/>
    </ligand>
</feature>
<evidence type="ECO:0000256" key="2">
    <source>
        <dbReference type="ARBA" id="ARBA00008109"/>
    </source>
</evidence>
<feature type="binding site" evidence="13">
    <location>
        <position position="414"/>
    </location>
    <ligand>
        <name>ATP</name>
        <dbReference type="ChEBI" id="CHEBI:30616"/>
    </ligand>
</feature>
<feature type="transmembrane region" description="Helical" evidence="15">
    <location>
        <begin position="325"/>
        <end position="346"/>
    </location>
</feature>
<dbReference type="InterPro" id="IPR032630">
    <property type="entry name" value="P_typ_ATPase_c"/>
</dbReference>
<feature type="active site" description="4-aspartylphosphate intermediate" evidence="12">
    <location>
        <position position="413"/>
    </location>
</feature>
<feature type="transmembrane region" description="Helical" evidence="15">
    <location>
        <begin position="883"/>
        <end position="901"/>
    </location>
</feature>
<feature type="transmembrane region" description="Helical" evidence="15">
    <location>
        <begin position="78"/>
        <end position="97"/>
    </location>
</feature>
<dbReference type="Pfam" id="PF16212">
    <property type="entry name" value="PhoLip_ATPase_C"/>
    <property type="match status" value="1"/>
</dbReference>
<evidence type="ECO:0000256" key="9">
    <source>
        <dbReference type="ARBA" id="ARBA00022989"/>
    </source>
</evidence>
<evidence type="ECO:0000256" key="14">
    <source>
        <dbReference type="PIRSR" id="PIRSR606539-3"/>
    </source>
</evidence>
<dbReference type="GO" id="GO:0140326">
    <property type="term" value="F:ATPase-coupled intramembrane lipid transporter activity"/>
    <property type="evidence" value="ECO:0007669"/>
    <property type="project" value="UniProtKB-EC"/>
</dbReference>
<feature type="binding site" evidence="13">
    <location>
        <position position="415"/>
    </location>
    <ligand>
        <name>ATP</name>
        <dbReference type="ChEBI" id="CHEBI:30616"/>
    </ligand>
</feature>
<dbReference type="Gene3D" id="3.40.1110.10">
    <property type="entry name" value="Calcium-transporting ATPase, cytoplasmic domain N"/>
    <property type="match status" value="1"/>
</dbReference>
<sequence>MNQNSLLSTSDEEFRCFSINQYFENKKFCHNRVINSKYTLWNFLPLIVFYHCRRFMNAYFLIVGFLQLWHTVSPVNPLTTWIPILVIFAITFIREGIDDFKQHKLDKRINHRKYKGVKNGRIAIFKSEEFEVGDIIILNENTECPADIVILSSSNIDSSCYIETATLDGETSLKERKSISLTQNLSENELSLLQFVIKCNHPNPKIYDFNGEITQIDGNGTFNQKNVICSENFIPCGAQLKYVDYIVGIVCYTGHETKLGMNQQNPQIKWTFIEKFINKSSTFIFIVQVLVAILAGCLAFYFERTTTRYIPYLRFDLGQDLPDKYSWVILIIRCFLLTTTMIPISLKVTIDVCKFIYGRLISYDIKMKDFGANNSHNINTNNTNTNNMSGINATVNNSSVIEDLGSIEYLFSDKTGTLTENVMNFKKLSIENHFFGHSNDYDDLRLDESFKDAIRSKTPNIINVIYCLLLCNTLKFRTNNEIYGSSPEEVSFLKTLLELEFQISQTGNTIRISSPHLNFDETIFEVILVLPFSQERRRMSVIVRNMKTNEFYLFLKGATDAIENVCSNIYHGYKQQKNTFASQGLRVMSLAVRTLNENEVNQVCMSLEENRVNSASQESIYIEFESNSTLLGCVAIEDKLQTRIPETIEILRNAGIKIWMVTGDILLTAINIAYSSHLVTNDGIFIKIELPKNIILNENNSENNNLINNINCVSLKDVLDNVESYVNSIKNIKPYYIGIDGNYDQLLNEHKKQFMDIVLDAKSVICARVSPRTKAELVKCVQQQRKATLAIGDGGNDVPMIRAAHIGVGIIGHEGLLASNASDFSISKFCFLQRLLLIHGRYSNYRTAWLTQFCFYKSTIMSLIQLAFMLMNGFSGSTYFNSFNLMCYNAIFTLLPVIFFLQDKDIEESTVLLHPYVYNDSQKKIYCNGRTLAWWYIKGVYQAIILSLISFTHFNKEYYNNLDGNTASLDEAQQATYSALIFIVVLTVTLDTQHFTVLNLIFIWGNWVLYVFLTTIANCVFNVEMVKEMYGVMWRLMADPVNWIIIITMVSAAIFPPYIIQVMINTLTPSRTQILRIREIERESRYQPVYLVNNRHDDTKYFDESFHKKTHWDKSTSFLASCKYCRDICKKNKYDEKQLP</sequence>
<feature type="binding site" evidence="13">
    <location>
        <position position="797"/>
    </location>
    <ligand>
        <name>ATP</name>
        <dbReference type="ChEBI" id="CHEBI:30616"/>
    </ligand>
</feature>
<keyword evidence="5 13" id="KW-0547">Nucleotide-binding</keyword>
<feature type="transmembrane region" description="Helical" evidence="15">
    <location>
        <begin position="1043"/>
        <end position="1068"/>
    </location>
</feature>
<dbReference type="NCBIfam" id="TIGR01494">
    <property type="entry name" value="ATPase_P-type"/>
    <property type="match status" value="1"/>
</dbReference>
<feature type="binding site" evidence="13">
    <location>
        <position position="413"/>
    </location>
    <ligand>
        <name>ATP</name>
        <dbReference type="ChEBI" id="CHEBI:30616"/>
    </ligand>
</feature>
<feature type="binding site" evidence="13">
    <location>
        <position position="489"/>
    </location>
    <ligand>
        <name>ATP</name>
        <dbReference type="ChEBI" id="CHEBI:30616"/>
    </ligand>
</feature>
<dbReference type="Proteomes" id="UP000179807">
    <property type="component" value="Unassembled WGS sequence"/>
</dbReference>
<keyword evidence="8 15" id="KW-1278">Translocase</keyword>
<keyword evidence="4 14" id="KW-0479">Metal-binding</keyword>
<dbReference type="PRINTS" id="PR00119">
    <property type="entry name" value="CATATPASE"/>
</dbReference>
<feature type="binding site" evidence="13">
    <location>
        <position position="532"/>
    </location>
    <ligand>
        <name>ATP</name>
        <dbReference type="ChEBI" id="CHEBI:30616"/>
    </ligand>
</feature>
<dbReference type="InterPro" id="IPR001757">
    <property type="entry name" value="P_typ_ATPase"/>
</dbReference>
<feature type="binding site" evidence="13">
    <location>
        <position position="796"/>
    </location>
    <ligand>
        <name>ATP</name>
        <dbReference type="ChEBI" id="CHEBI:30616"/>
    </ligand>
</feature>
<dbReference type="InterPro" id="IPR008250">
    <property type="entry name" value="ATPase_P-typ_transduc_dom_A_sf"/>
</dbReference>
<evidence type="ECO:0000259" key="16">
    <source>
        <dbReference type="Pfam" id="PF16209"/>
    </source>
</evidence>
<evidence type="ECO:0000256" key="10">
    <source>
        <dbReference type="ARBA" id="ARBA00023136"/>
    </source>
</evidence>
<evidence type="ECO:0000313" key="19">
    <source>
        <dbReference type="Proteomes" id="UP000179807"/>
    </source>
</evidence>
<feature type="binding site" evidence="13">
    <location>
        <position position="556"/>
    </location>
    <ligand>
        <name>ATP</name>
        <dbReference type="ChEBI" id="CHEBI:30616"/>
    </ligand>
</feature>
<dbReference type="InterPro" id="IPR018303">
    <property type="entry name" value="ATPase_P-typ_P_site"/>
</dbReference>
<keyword evidence="6 13" id="KW-0067">ATP-binding</keyword>
<dbReference type="InterPro" id="IPR006539">
    <property type="entry name" value="P-type_ATPase_IV"/>
</dbReference>
<feature type="transmembrane region" description="Helical" evidence="15">
    <location>
        <begin position="933"/>
        <end position="954"/>
    </location>
</feature>
<dbReference type="SUPFAM" id="SSF81660">
    <property type="entry name" value="Metal cation-transporting ATPase, ATP-binding domain N"/>
    <property type="match status" value="1"/>
</dbReference>
<dbReference type="InterPro" id="IPR036412">
    <property type="entry name" value="HAD-like_sf"/>
</dbReference>
<dbReference type="GO" id="GO:0005524">
    <property type="term" value="F:ATP binding"/>
    <property type="evidence" value="ECO:0007669"/>
    <property type="project" value="UniProtKB-UniRule"/>
</dbReference>
<protein>
    <recommendedName>
        <fullName evidence="15">Phospholipid-transporting ATPase</fullName>
        <ecNumber evidence="15">7.6.2.1</ecNumber>
    </recommendedName>
</protein>
<evidence type="ECO:0000256" key="7">
    <source>
        <dbReference type="ARBA" id="ARBA00022842"/>
    </source>
</evidence>
<dbReference type="PANTHER" id="PTHR24092:SF19">
    <property type="entry name" value="PHOSPHOLIPID-TRANSPORTING ATPASE"/>
    <property type="match status" value="1"/>
</dbReference>
<feature type="domain" description="P-type ATPase C-terminal" evidence="17">
    <location>
        <begin position="820"/>
        <end position="1069"/>
    </location>
</feature>
<dbReference type="GO" id="GO:0005886">
    <property type="term" value="C:plasma membrane"/>
    <property type="evidence" value="ECO:0007669"/>
    <property type="project" value="TreeGrafter"/>
</dbReference>
<feature type="binding site" evidence="13">
    <location>
        <position position="774"/>
    </location>
    <ligand>
        <name>ATP</name>
        <dbReference type="ChEBI" id="CHEBI:30616"/>
    </ligand>
</feature>
<dbReference type="GO" id="GO:0016887">
    <property type="term" value="F:ATP hydrolysis activity"/>
    <property type="evidence" value="ECO:0007669"/>
    <property type="project" value="InterPro"/>
</dbReference>
<dbReference type="InterPro" id="IPR023214">
    <property type="entry name" value="HAD_sf"/>
</dbReference>
<dbReference type="GO" id="GO:0000287">
    <property type="term" value="F:magnesium ion binding"/>
    <property type="evidence" value="ECO:0007669"/>
    <property type="project" value="UniProtKB-UniRule"/>
</dbReference>
<comment type="caution">
    <text evidence="18">The sequence shown here is derived from an EMBL/GenBank/DDBJ whole genome shotgun (WGS) entry which is preliminary data.</text>
</comment>
<feature type="binding site" evidence="13">
    <location>
        <position position="663"/>
    </location>
    <ligand>
        <name>ATP</name>
        <dbReference type="ChEBI" id="CHEBI:30616"/>
    </ligand>
</feature>
<evidence type="ECO:0000256" key="15">
    <source>
        <dbReference type="RuleBase" id="RU362033"/>
    </source>
</evidence>
<evidence type="ECO:0000256" key="5">
    <source>
        <dbReference type="ARBA" id="ARBA00022741"/>
    </source>
</evidence>
<feature type="binding site" evidence="13">
    <location>
        <position position="586"/>
    </location>
    <ligand>
        <name>ATP</name>
        <dbReference type="ChEBI" id="CHEBI:30616"/>
    </ligand>
</feature>
<comment type="cofactor">
    <cofactor evidence="14">
        <name>Mg(2+)</name>
        <dbReference type="ChEBI" id="CHEBI:18420"/>
    </cofactor>
</comment>
<dbReference type="EMBL" id="MLAK01000769">
    <property type="protein sequence ID" value="OHT05140.1"/>
    <property type="molecule type" value="Genomic_DNA"/>
</dbReference>
<keyword evidence="9 15" id="KW-1133">Transmembrane helix</keyword>
<evidence type="ECO:0000256" key="6">
    <source>
        <dbReference type="ARBA" id="ARBA00022840"/>
    </source>
</evidence>
<dbReference type="VEuPathDB" id="TrichDB:TRFO_27272"/>
<evidence type="ECO:0000256" key="12">
    <source>
        <dbReference type="PIRSR" id="PIRSR606539-1"/>
    </source>
</evidence>